<feature type="transmembrane region" description="Helical" evidence="6">
    <location>
        <begin position="389"/>
        <end position="416"/>
    </location>
</feature>
<keyword evidence="2" id="KW-1003">Cell membrane</keyword>
<feature type="transmembrane region" description="Helical" evidence="6">
    <location>
        <begin position="314"/>
        <end position="331"/>
    </location>
</feature>
<feature type="transmembrane region" description="Helical" evidence="6">
    <location>
        <begin position="44"/>
        <end position="63"/>
    </location>
</feature>
<dbReference type="AlphaFoldDB" id="A0A2V3VX90"/>
<dbReference type="NCBIfam" id="TIGR00361">
    <property type="entry name" value="ComEC_Rec2"/>
    <property type="match status" value="1"/>
</dbReference>
<dbReference type="Pfam" id="PF03772">
    <property type="entry name" value="Competence"/>
    <property type="match status" value="1"/>
</dbReference>
<organism evidence="8 9">
    <name type="scientific">Pseudogracilibacillus auburnensis</name>
    <dbReference type="NCBI Taxonomy" id="1494959"/>
    <lineage>
        <taxon>Bacteria</taxon>
        <taxon>Bacillati</taxon>
        <taxon>Bacillota</taxon>
        <taxon>Bacilli</taxon>
        <taxon>Bacillales</taxon>
        <taxon>Bacillaceae</taxon>
        <taxon>Pseudogracilibacillus</taxon>
    </lineage>
</organism>
<dbReference type="Gene3D" id="3.60.15.10">
    <property type="entry name" value="Ribonuclease Z/Hydroxyacylglutathione hydrolase-like"/>
    <property type="match status" value="1"/>
</dbReference>
<evidence type="ECO:0000256" key="6">
    <source>
        <dbReference type="SAM" id="Phobius"/>
    </source>
</evidence>
<feature type="transmembrane region" description="Helical" evidence="6">
    <location>
        <begin position="268"/>
        <end position="284"/>
    </location>
</feature>
<name>A0A2V3VX90_9BACI</name>
<feature type="transmembrane region" description="Helical" evidence="6">
    <location>
        <begin position="6"/>
        <end position="37"/>
    </location>
</feature>
<dbReference type="InterPro" id="IPR025405">
    <property type="entry name" value="DUF4131"/>
</dbReference>
<gene>
    <name evidence="8" type="ORF">DFR56_10771</name>
</gene>
<dbReference type="EMBL" id="QJJQ01000007">
    <property type="protein sequence ID" value="PXW86552.1"/>
    <property type="molecule type" value="Genomic_DNA"/>
</dbReference>
<comment type="subcellular location">
    <subcellularLocation>
        <location evidence="1">Cell membrane</location>
        <topology evidence="1">Multi-pass membrane protein</topology>
    </subcellularLocation>
</comment>
<dbReference type="CDD" id="cd07731">
    <property type="entry name" value="ComA-like_MBL-fold"/>
    <property type="match status" value="1"/>
</dbReference>
<protein>
    <submittedName>
        <fullName evidence="8">Competence protein ComEC</fullName>
    </submittedName>
</protein>
<dbReference type="PANTHER" id="PTHR30619">
    <property type="entry name" value="DNA INTERNALIZATION/COMPETENCE PROTEIN COMEC/REC2"/>
    <property type="match status" value="1"/>
</dbReference>
<dbReference type="Pfam" id="PF13567">
    <property type="entry name" value="DUF4131"/>
    <property type="match status" value="1"/>
</dbReference>
<evidence type="ECO:0000256" key="5">
    <source>
        <dbReference type="ARBA" id="ARBA00023136"/>
    </source>
</evidence>
<sequence>MGKDYWYIFALSATVSVITLSLNTYIVICLFFFWLLYVYVQKKISITLLISALLSFFFFYFYLPAPTTSTSEQVNESRSVFYGEIVSPIIETDKKIEFTFRDERTSEQIVIVYFVNDENELVEHHVGQLQYGAVCKIEASLSIPDGARNPYQFDYRLYLLKKAISYQIVIPTLEDITCKENQSLMQSIYSMRTYLLNKTESKLQTDTAAWLHALVLGHDGLLEQETIELFQRWSLSHILAISGLHIGIVVGIIYLVLVRFSITTKEKAQWIMMVFLPIYAILAGSQPSVWRASLMIVFVIFINKIKLKYNYTDILSIVFLLLIIIEKYIVYHIGFQLSFAVTFGLILSSKWIAEATSNMERVLQISFVSQMMILPLQIHYFSTFQPLSILLNVIVVPYFSLFVIPAMFIILLSIFLPTIVIELFEHIFLFIHQHFLHFIMIVDDKFNFPFIIGEIPISLVIIYYLLFVFLMISLEKRNQIKSFQYGMYVALFIIYLTIRPYFSPIGTVTMLDIGQGDAFVVELPYRKGVFIIDAGASFTFPDFEPSDRVYKQIIRPYLYGRGIHTIDAVFISHNDLDHDGSVRYIIEGFEVKEVIIGPYHDLDEQTKAEWKEANLPITYANFNERIIRNSQAFHVLSPEKDKHDDNENSLVLYTELGGKSWLFTGDIGKATERDIVKKFRNLRVDVLKVGHHGSNTSTDPHFFQEIAPSYALISAGVHNSYGHPTEEVLQTLSDEQVIILRTDLHGAVQYQFKKEQGIFNTFFK</sequence>
<evidence type="ECO:0000256" key="2">
    <source>
        <dbReference type="ARBA" id="ARBA00022475"/>
    </source>
</evidence>
<feature type="transmembrane region" description="Helical" evidence="6">
    <location>
        <begin position="290"/>
        <end position="307"/>
    </location>
</feature>
<dbReference type="InterPro" id="IPR035681">
    <property type="entry name" value="ComA-like_MBL"/>
</dbReference>
<dbReference type="SUPFAM" id="SSF56281">
    <property type="entry name" value="Metallo-hydrolase/oxidoreductase"/>
    <property type="match status" value="1"/>
</dbReference>
<dbReference type="GO" id="GO:0030420">
    <property type="term" value="P:establishment of competence for transformation"/>
    <property type="evidence" value="ECO:0007669"/>
    <property type="project" value="InterPro"/>
</dbReference>
<dbReference type="PANTHER" id="PTHR30619:SF1">
    <property type="entry name" value="RECOMBINATION PROTEIN 2"/>
    <property type="match status" value="1"/>
</dbReference>
<evidence type="ECO:0000259" key="7">
    <source>
        <dbReference type="SMART" id="SM00849"/>
    </source>
</evidence>
<dbReference type="GO" id="GO:0005886">
    <property type="term" value="C:plasma membrane"/>
    <property type="evidence" value="ECO:0007669"/>
    <property type="project" value="UniProtKB-SubCell"/>
</dbReference>
<dbReference type="InterPro" id="IPR001279">
    <property type="entry name" value="Metallo-B-lactamas"/>
</dbReference>
<dbReference type="SMART" id="SM00849">
    <property type="entry name" value="Lactamase_B"/>
    <property type="match status" value="1"/>
</dbReference>
<feature type="transmembrane region" description="Helical" evidence="6">
    <location>
        <begin position="448"/>
        <end position="473"/>
    </location>
</feature>
<dbReference type="Pfam" id="PF00753">
    <property type="entry name" value="Lactamase_B"/>
    <property type="match status" value="1"/>
</dbReference>
<evidence type="ECO:0000256" key="4">
    <source>
        <dbReference type="ARBA" id="ARBA00022989"/>
    </source>
</evidence>
<feature type="domain" description="Metallo-beta-lactamase" evidence="7">
    <location>
        <begin position="515"/>
        <end position="717"/>
    </location>
</feature>
<feature type="transmembrane region" description="Helical" evidence="6">
    <location>
        <begin position="233"/>
        <end position="256"/>
    </location>
</feature>
<dbReference type="RefSeq" id="WP_110395458.1">
    <property type="nucleotide sequence ID" value="NZ_JBHUHB010000001.1"/>
</dbReference>
<evidence type="ECO:0000256" key="3">
    <source>
        <dbReference type="ARBA" id="ARBA00022692"/>
    </source>
</evidence>
<evidence type="ECO:0000313" key="9">
    <source>
        <dbReference type="Proteomes" id="UP000247978"/>
    </source>
</evidence>
<evidence type="ECO:0000313" key="8">
    <source>
        <dbReference type="EMBL" id="PXW86552.1"/>
    </source>
</evidence>
<dbReference type="InterPro" id="IPR052159">
    <property type="entry name" value="Competence_DNA_uptake"/>
</dbReference>
<comment type="caution">
    <text evidence="8">The sequence shown here is derived from an EMBL/GenBank/DDBJ whole genome shotgun (WGS) entry which is preliminary data.</text>
</comment>
<dbReference type="NCBIfam" id="TIGR00360">
    <property type="entry name" value="ComEC_N-term"/>
    <property type="match status" value="1"/>
</dbReference>
<keyword evidence="5 6" id="KW-0472">Membrane</keyword>
<dbReference type="InterPro" id="IPR004477">
    <property type="entry name" value="ComEC_N"/>
</dbReference>
<accession>A0A2V3VX90</accession>
<dbReference type="InterPro" id="IPR004797">
    <property type="entry name" value="Competence_ComEC/Rec2"/>
</dbReference>
<dbReference type="Proteomes" id="UP000247978">
    <property type="component" value="Unassembled WGS sequence"/>
</dbReference>
<keyword evidence="4 6" id="KW-1133">Transmembrane helix</keyword>
<evidence type="ECO:0000256" key="1">
    <source>
        <dbReference type="ARBA" id="ARBA00004651"/>
    </source>
</evidence>
<keyword evidence="3 6" id="KW-0812">Transmembrane</keyword>
<feature type="transmembrane region" description="Helical" evidence="6">
    <location>
        <begin position="485"/>
        <end position="502"/>
    </location>
</feature>
<dbReference type="InterPro" id="IPR036866">
    <property type="entry name" value="RibonucZ/Hydroxyglut_hydro"/>
</dbReference>
<proteinExistence type="predicted"/>
<keyword evidence="9" id="KW-1185">Reference proteome</keyword>
<dbReference type="OrthoDB" id="9761531at2"/>
<reference evidence="8 9" key="1">
    <citation type="submission" date="2018-05" db="EMBL/GenBank/DDBJ databases">
        <title>Genomic Encyclopedia of Type Strains, Phase IV (KMG-IV): sequencing the most valuable type-strain genomes for metagenomic binning, comparative biology and taxonomic classification.</title>
        <authorList>
            <person name="Goeker M."/>
        </authorList>
    </citation>
    <scope>NUCLEOTIDE SEQUENCE [LARGE SCALE GENOMIC DNA]</scope>
    <source>
        <strain evidence="8 9">DSM 28556</strain>
    </source>
</reference>